<dbReference type="SUPFAM" id="SSF52821">
    <property type="entry name" value="Rhodanese/Cell cycle control phosphatase"/>
    <property type="match status" value="1"/>
</dbReference>
<dbReference type="Proteomes" id="UP000243688">
    <property type="component" value="Unassembled WGS sequence"/>
</dbReference>
<dbReference type="Gene3D" id="3.40.250.10">
    <property type="entry name" value="Rhodanese-like domain"/>
    <property type="match status" value="1"/>
</dbReference>
<dbReference type="PROSITE" id="PS50206">
    <property type="entry name" value="RHODANESE_3"/>
    <property type="match status" value="1"/>
</dbReference>
<name>A0A2A6DZP7_9BACL</name>
<gene>
    <name evidence="2" type="ORF">BLM47_08460</name>
</gene>
<dbReference type="PANTHER" id="PTHR43031:SF1">
    <property type="entry name" value="PYRIDINE NUCLEOTIDE-DISULPHIDE OXIDOREDUCTASE"/>
    <property type="match status" value="1"/>
</dbReference>
<sequence>MTGRLEGARIVDVREPEEWERYVLDQAERVPMRLVPVHMQRWTKDEDIYVLCAHGIRSAAVCDYLRQNGFASAVNVAGGLAAVAWLKDGVLYDRV</sequence>
<dbReference type="InterPro" id="IPR036873">
    <property type="entry name" value="Rhodanese-like_dom_sf"/>
</dbReference>
<evidence type="ECO:0000313" key="3">
    <source>
        <dbReference type="Proteomes" id="UP000243688"/>
    </source>
</evidence>
<accession>A0A2A6DZP7</accession>
<dbReference type="Pfam" id="PF00581">
    <property type="entry name" value="Rhodanese"/>
    <property type="match status" value="1"/>
</dbReference>
<evidence type="ECO:0000313" key="2">
    <source>
        <dbReference type="EMBL" id="PDO10205.1"/>
    </source>
</evidence>
<comment type="caution">
    <text evidence="2">The sequence shown here is derived from an EMBL/GenBank/DDBJ whole genome shotgun (WGS) entry which is preliminary data.</text>
</comment>
<organism evidence="2 3">
    <name type="scientific">Candidatus Reconcilbacillus cellulovorans</name>
    <dbReference type="NCBI Taxonomy" id="1906605"/>
    <lineage>
        <taxon>Bacteria</taxon>
        <taxon>Bacillati</taxon>
        <taxon>Bacillota</taxon>
        <taxon>Bacilli</taxon>
        <taxon>Bacillales</taxon>
        <taxon>Paenibacillaceae</taxon>
        <taxon>Candidatus Reconcilbacillus</taxon>
    </lineage>
</organism>
<reference evidence="2 3" key="1">
    <citation type="submission" date="2016-12" db="EMBL/GenBank/DDBJ databases">
        <title>Candidatus Reconcilibacillus cellulovorans genome.</title>
        <authorList>
            <person name="Kolinko S."/>
            <person name="Wu Y.-W."/>
            <person name="Tachea F."/>
            <person name="Denzel E."/>
            <person name="Hiras J."/>
            <person name="Baecker N."/>
            <person name="Chan L.J."/>
            <person name="Eichorst S.A."/>
            <person name="Frey D."/>
            <person name="Adams P.D."/>
            <person name="Pray T."/>
            <person name="Tanjore D."/>
            <person name="Petzold C.J."/>
            <person name="Gladden J.M."/>
            <person name="Simmons B.A."/>
            <person name="Singer S.W."/>
        </authorList>
    </citation>
    <scope>NUCLEOTIDE SEQUENCE [LARGE SCALE GENOMIC DNA]</scope>
    <source>
        <strain evidence="2">JTherm</strain>
    </source>
</reference>
<dbReference type="EMBL" id="MOXJ01000018">
    <property type="protein sequence ID" value="PDO10205.1"/>
    <property type="molecule type" value="Genomic_DNA"/>
</dbReference>
<protein>
    <recommendedName>
        <fullName evidence="1">Rhodanese domain-containing protein</fullName>
    </recommendedName>
</protein>
<dbReference type="PANTHER" id="PTHR43031">
    <property type="entry name" value="FAD-DEPENDENT OXIDOREDUCTASE"/>
    <property type="match status" value="1"/>
</dbReference>
<dbReference type="AlphaFoldDB" id="A0A2A6DZP7"/>
<dbReference type="InterPro" id="IPR001763">
    <property type="entry name" value="Rhodanese-like_dom"/>
</dbReference>
<dbReference type="InterPro" id="IPR050229">
    <property type="entry name" value="GlpE_sulfurtransferase"/>
</dbReference>
<proteinExistence type="predicted"/>
<evidence type="ECO:0000259" key="1">
    <source>
        <dbReference type="PROSITE" id="PS50206"/>
    </source>
</evidence>
<feature type="domain" description="Rhodanese" evidence="1">
    <location>
        <begin position="4"/>
        <end position="94"/>
    </location>
</feature>